<accession>A0A162QFH1</accession>
<evidence type="ECO:0000313" key="1">
    <source>
        <dbReference type="EMBL" id="KZL88479.1"/>
    </source>
</evidence>
<organism evidence="1 2">
    <name type="scientific">Clostridium magnum DSM 2767</name>
    <dbReference type="NCBI Taxonomy" id="1121326"/>
    <lineage>
        <taxon>Bacteria</taxon>
        <taxon>Bacillati</taxon>
        <taxon>Bacillota</taxon>
        <taxon>Clostridia</taxon>
        <taxon>Eubacteriales</taxon>
        <taxon>Clostridiaceae</taxon>
        <taxon>Clostridium</taxon>
    </lineage>
</organism>
<sequence length="43" mass="4895">MMALRPTGSKTLLYIEINFILSLKISFQPMKLKTIIISLKTPT</sequence>
<dbReference type="AlphaFoldDB" id="A0A162QFH1"/>
<name>A0A162QFH1_9CLOT</name>
<reference evidence="1 2" key="1">
    <citation type="submission" date="2016-04" db="EMBL/GenBank/DDBJ databases">
        <title>Genome sequence of Clostridium magnum DSM 2767.</title>
        <authorList>
            <person name="Poehlein A."/>
            <person name="Uhlig R."/>
            <person name="Fischer R."/>
            <person name="Bahl H."/>
            <person name="Daniel R."/>
        </authorList>
    </citation>
    <scope>NUCLEOTIDE SEQUENCE [LARGE SCALE GENOMIC DNA]</scope>
    <source>
        <strain evidence="1 2">DSM 2767</strain>
    </source>
</reference>
<gene>
    <name evidence="1" type="ORF">CLMAG_62510</name>
</gene>
<dbReference type="EMBL" id="LWAE01000018">
    <property type="protein sequence ID" value="KZL88479.1"/>
    <property type="molecule type" value="Genomic_DNA"/>
</dbReference>
<comment type="caution">
    <text evidence="1">The sequence shown here is derived from an EMBL/GenBank/DDBJ whole genome shotgun (WGS) entry which is preliminary data.</text>
</comment>
<proteinExistence type="predicted"/>
<keyword evidence="2" id="KW-1185">Reference proteome</keyword>
<dbReference type="Proteomes" id="UP000076603">
    <property type="component" value="Unassembled WGS sequence"/>
</dbReference>
<protein>
    <submittedName>
        <fullName evidence="1">Uncharacterized protein</fullName>
    </submittedName>
</protein>
<evidence type="ECO:0000313" key="2">
    <source>
        <dbReference type="Proteomes" id="UP000076603"/>
    </source>
</evidence>